<protein>
    <submittedName>
        <fullName evidence="1">Uncharacterized protein</fullName>
    </submittedName>
</protein>
<accession>A0A4Q9Q898</accession>
<dbReference type="AlphaFoldDB" id="A0A4Q9Q898"/>
<gene>
    <name evidence="1" type="ORF">BD310DRAFT_578126</name>
</gene>
<evidence type="ECO:0000313" key="2">
    <source>
        <dbReference type="Proteomes" id="UP000292082"/>
    </source>
</evidence>
<sequence length="186" mass="19934">MLLAVVRSYLPSVALPFVGLSGKSHVADSCVSLRCQSCNTWLLILNYEAEVYVTATKASTHPPTGRGPSIGNHHVSLLVVPSALLPPGVSIIDSHRMFSVSTLNMAITIHFNRREIQAVGTPVILAVASVSASRLVLNLRGATGRQQFQTDQTTIRFELQNLAKGRSAEASCERSTATRSSATVHV</sequence>
<dbReference type="Proteomes" id="UP000292082">
    <property type="component" value="Unassembled WGS sequence"/>
</dbReference>
<name>A0A4Q9Q898_9APHY</name>
<proteinExistence type="predicted"/>
<evidence type="ECO:0000313" key="1">
    <source>
        <dbReference type="EMBL" id="TBU63410.1"/>
    </source>
</evidence>
<keyword evidence="2" id="KW-1185">Reference proteome</keyword>
<reference evidence="1 2" key="1">
    <citation type="submission" date="2019-01" db="EMBL/GenBank/DDBJ databases">
        <title>Draft genome sequences of three monokaryotic isolates of the white-rot basidiomycete fungus Dichomitus squalens.</title>
        <authorList>
            <consortium name="DOE Joint Genome Institute"/>
            <person name="Lopez S.C."/>
            <person name="Andreopoulos B."/>
            <person name="Pangilinan J."/>
            <person name="Lipzen A."/>
            <person name="Riley R."/>
            <person name="Ahrendt S."/>
            <person name="Ng V."/>
            <person name="Barry K."/>
            <person name="Daum C."/>
            <person name="Grigoriev I.V."/>
            <person name="Hilden K.S."/>
            <person name="Makela M.R."/>
            <person name="de Vries R.P."/>
        </authorList>
    </citation>
    <scope>NUCLEOTIDE SEQUENCE [LARGE SCALE GENOMIC DNA]</scope>
    <source>
        <strain evidence="1 2">CBS 464.89</strain>
    </source>
</reference>
<organism evidence="1 2">
    <name type="scientific">Dichomitus squalens</name>
    <dbReference type="NCBI Taxonomy" id="114155"/>
    <lineage>
        <taxon>Eukaryota</taxon>
        <taxon>Fungi</taxon>
        <taxon>Dikarya</taxon>
        <taxon>Basidiomycota</taxon>
        <taxon>Agaricomycotina</taxon>
        <taxon>Agaricomycetes</taxon>
        <taxon>Polyporales</taxon>
        <taxon>Polyporaceae</taxon>
        <taxon>Dichomitus</taxon>
    </lineage>
</organism>
<dbReference type="EMBL" id="ML145089">
    <property type="protein sequence ID" value="TBU63410.1"/>
    <property type="molecule type" value="Genomic_DNA"/>
</dbReference>